<feature type="domain" description="Peptidase M13 N-terminal" evidence="3">
    <location>
        <begin position="66"/>
        <end position="281"/>
    </location>
</feature>
<evidence type="ECO:0000313" key="5">
    <source>
        <dbReference type="Proteomes" id="UP001177670"/>
    </source>
</evidence>
<dbReference type="GO" id="GO:0004222">
    <property type="term" value="F:metalloendopeptidase activity"/>
    <property type="evidence" value="ECO:0007669"/>
    <property type="project" value="InterPro"/>
</dbReference>
<dbReference type="Gene3D" id="3.40.390.10">
    <property type="entry name" value="Collagenase (Catalytic Domain)"/>
    <property type="match status" value="2"/>
</dbReference>
<comment type="similarity">
    <text evidence="2">Belongs to the peptidase M13 family.</text>
</comment>
<dbReference type="Gene3D" id="1.10.1380.10">
    <property type="entry name" value="Neutral endopeptidase , domain2"/>
    <property type="match status" value="3"/>
</dbReference>
<feature type="domain" description="Peptidase M13 N-terminal" evidence="3">
    <location>
        <begin position="361"/>
        <end position="423"/>
    </location>
</feature>
<dbReference type="PANTHER" id="PTHR11733:SF167">
    <property type="entry name" value="FI17812P1-RELATED"/>
    <property type="match status" value="1"/>
</dbReference>
<comment type="caution">
    <text evidence="4">The sequence shown here is derived from an EMBL/GenBank/DDBJ whole genome shotgun (WGS) entry which is preliminary data.</text>
</comment>
<evidence type="ECO:0000259" key="3">
    <source>
        <dbReference type="Pfam" id="PF05649"/>
    </source>
</evidence>
<evidence type="ECO:0000256" key="1">
    <source>
        <dbReference type="ARBA" id="ARBA00004401"/>
    </source>
</evidence>
<dbReference type="AlphaFoldDB" id="A0AA40FNA7"/>
<dbReference type="InterPro" id="IPR000718">
    <property type="entry name" value="Peptidase_M13"/>
</dbReference>
<dbReference type="InterPro" id="IPR042089">
    <property type="entry name" value="Peptidase_M13_dom_2"/>
</dbReference>
<dbReference type="InterPro" id="IPR008753">
    <property type="entry name" value="Peptidase_M13_N"/>
</dbReference>
<dbReference type="Proteomes" id="UP001177670">
    <property type="component" value="Unassembled WGS sequence"/>
</dbReference>
<keyword evidence="5" id="KW-1185">Reference proteome</keyword>
<sequence length="472" mass="55430">MAFRLRSCETARRILTNMNASADPCVDFYEYACGNWSRNKSDAIWNIRAVANSEIKRRVRGKHPQSMNKRGMQPLLSILDGIGGWPTGRNESEQKWQNIDDYYAHLSGFHSLHDVWVATYGPVHEDESAVLDIPDTPPYSRNILSEFFNTNGNLTFSTMGYWSYSMRIVSEIAESERFRVTEDELEEDMEEIFNFELKLMQISSEDTRKDYVNMTVREFQGWYDSFNPRTENARVNWVDKLIGNFRESGINITEDMMLKVASPIYYEKLVSLLDETPSRIVEISRENLQISKFPKKNPKTLPLDYDIDSPPSKIRIAHPTRNPKNCQIIGIRYLALNPTRWWKVEQRLGLNLCIKEPRLTAVVAYEYARRYFPDDMMKMTLNVFDDVEEEMKIEIKESNWANKEIKDLALRKVKSIKKNIVYPDWYNNATIMENYFGKLAMGPTYFENSLRFQRYHKLKDLRLLKHKDAVKS</sequence>
<reference evidence="4" key="1">
    <citation type="submission" date="2021-10" db="EMBL/GenBank/DDBJ databases">
        <title>Melipona bicolor Genome sequencing and assembly.</title>
        <authorList>
            <person name="Araujo N.S."/>
            <person name="Arias M.C."/>
        </authorList>
    </citation>
    <scope>NUCLEOTIDE SEQUENCE</scope>
    <source>
        <strain evidence="4">USP_2M_L1-L4_2017</strain>
        <tissue evidence="4">Whole body</tissue>
    </source>
</reference>
<evidence type="ECO:0000256" key="2">
    <source>
        <dbReference type="ARBA" id="ARBA00007357"/>
    </source>
</evidence>
<dbReference type="InterPro" id="IPR024079">
    <property type="entry name" value="MetalloPept_cat_dom_sf"/>
</dbReference>
<protein>
    <recommendedName>
        <fullName evidence="3">Peptidase M13 N-terminal domain-containing protein</fullName>
    </recommendedName>
</protein>
<evidence type="ECO:0000313" key="4">
    <source>
        <dbReference type="EMBL" id="KAK1122326.1"/>
    </source>
</evidence>
<organism evidence="4 5">
    <name type="scientific">Melipona bicolor</name>
    <dbReference type="NCBI Taxonomy" id="60889"/>
    <lineage>
        <taxon>Eukaryota</taxon>
        <taxon>Metazoa</taxon>
        <taxon>Ecdysozoa</taxon>
        <taxon>Arthropoda</taxon>
        <taxon>Hexapoda</taxon>
        <taxon>Insecta</taxon>
        <taxon>Pterygota</taxon>
        <taxon>Neoptera</taxon>
        <taxon>Endopterygota</taxon>
        <taxon>Hymenoptera</taxon>
        <taxon>Apocrita</taxon>
        <taxon>Aculeata</taxon>
        <taxon>Apoidea</taxon>
        <taxon>Anthophila</taxon>
        <taxon>Apidae</taxon>
        <taxon>Melipona</taxon>
    </lineage>
</organism>
<accession>A0AA40FNA7</accession>
<dbReference type="PROSITE" id="PS51885">
    <property type="entry name" value="NEPRILYSIN"/>
    <property type="match status" value="1"/>
</dbReference>
<dbReference type="EMBL" id="JAHYIQ010000023">
    <property type="protein sequence ID" value="KAK1122326.1"/>
    <property type="molecule type" value="Genomic_DNA"/>
</dbReference>
<dbReference type="SUPFAM" id="SSF55486">
    <property type="entry name" value="Metalloproteases ('zincins'), catalytic domain"/>
    <property type="match status" value="2"/>
</dbReference>
<dbReference type="GO" id="GO:0005886">
    <property type="term" value="C:plasma membrane"/>
    <property type="evidence" value="ECO:0007669"/>
    <property type="project" value="UniProtKB-SubCell"/>
</dbReference>
<dbReference type="Pfam" id="PF05649">
    <property type="entry name" value="Peptidase_M13_N"/>
    <property type="match status" value="2"/>
</dbReference>
<gene>
    <name evidence="4" type="ORF">K0M31_009548</name>
</gene>
<dbReference type="GO" id="GO:0016485">
    <property type="term" value="P:protein processing"/>
    <property type="evidence" value="ECO:0007669"/>
    <property type="project" value="TreeGrafter"/>
</dbReference>
<name>A0AA40FNA7_9HYME</name>
<comment type="subcellular location">
    <subcellularLocation>
        <location evidence="1">Cell membrane</location>
        <topology evidence="1">Single-pass type II membrane protein</topology>
    </subcellularLocation>
</comment>
<dbReference type="PANTHER" id="PTHR11733">
    <property type="entry name" value="ZINC METALLOPROTEASE FAMILY M13 NEPRILYSIN-RELATED"/>
    <property type="match status" value="1"/>
</dbReference>
<proteinExistence type="inferred from homology"/>